<evidence type="ECO:0000313" key="3">
    <source>
        <dbReference type="EMBL" id="GMH71851.1"/>
    </source>
</evidence>
<feature type="compositionally biased region" description="Polar residues" evidence="2">
    <location>
        <begin position="1"/>
        <end position="22"/>
    </location>
</feature>
<reference evidence="4" key="1">
    <citation type="journal article" date="2023" name="Commun. Biol.">
        <title>Genome analysis of Parmales, the sister group of diatoms, reveals the evolutionary specialization of diatoms from phago-mixotrophs to photoautotrophs.</title>
        <authorList>
            <person name="Ban H."/>
            <person name="Sato S."/>
            <person name="Yoshikawa S."/>
            <person name="Yamada K."/>
            <person name="Nakamura Y."/>
            <person name="Ichinomiya M."/>
            <person name="Sato N."/>
            <person name="Blanc-Mathieu R."/>
            <person name="Endo H."/>
            <person name="Kuwata A."/>
            <person name="Ogata H."/>
        </authorList>
    </citation>
    <scope>NUCLEOTIDE SEQUENCE [LARGE SCALE GENOMIC DNA]</scope>
    <source>
        <strain evidence="4">NIES 3700</strain>
    </source>
</reference>
<dbReference type="Proteomes" id="UP001165122">
    <property type="component" value="Unassembled WGS sequence"/>
</dbReference>
<evidence type="ECO:0000256" key="1">
    <source>
        <dbReference type="SAM" id="Coils"/>
    </source>
</evidence>
<feature type="coiled-coil region" evidence="1">
    <location>
        <begin position="110"/>
        <end position="151"/>
    </location>
</feature>
<dbReference type="EMBL" id="BRXW01000645">
    <property type="protein sequence ID" value="GMH71851.1"/>
    <property type="molecule type" value="Genomic_DNA"/>
</dbReference>
<protein>
    <submittedName>
        <fullName evidence="3">Uncharacterized protein</fullName>
    </submittedName>
</protein>
<accession>A0A9W7AJR9</accession>
<keyword evidence="1" id="KW-0175">Coiled coil</keyword>
<proteinExistence type="predicted"/>
<sequence>MSTQMRSPLKSLDSSANTQQGEMSILKIVQKLERQESIEREKQKKEEEKSGQEAAERLVIEMNDEMHAMAMQKREQDEHAIYVAEKKSGEERDRDMARMADYDAKEELWLEEYERENANWVAEMKGDKALAKLQKNELAQLREEHKQLSRAYKKAKFFPVKAMGGLKLELKLPQMFTTSLSVDHSKQVLNVEVEAETPTVPIGMTDYIGDLKLKAVKFQCSLSFVPGASGRGGKEDWKDMKVHHDFIKDNSVLRIFIQKNDGDSSWITNTDIYAKYRNGSWFGGW</sequence>
<evidence type="ECO:0000313" key="4">
    <source>
        <dbReference type="Proteomes" id="UP001165122"/>
    </source>
</evidence>
<comment type="caution">
    <text evidence="3">The sequence shown here is derived from an EMBL/GenBank/DDBJ whole genome shotgun (WGS) entry which is preliminary data.</text>
</comment>
<feature type="compositionally biased region" description="Basic and acidic residues" evidence="2">
    <location>
        <begin position="30"/>
        <end position="55"/>
    </location>
</feature>
<feature type="region of interest" description="Disordered" evidence="2">
    <location>
        <begin position="1"/>
        <end position="55"/>
    </location>
</feature>
<name>A0A9W7AJR9_9STRA</name>
<organism evidence="3 4">
    <name type="scientific">Triparma laevis f. longispina</name>
    <dbReference type="NCBI Taxonomy" id="1714387"/>
    <lineage>
        <taxon>Eukaryota</taxon>
        <taxon>Sar</taxon>
        <taxon>Stramenopiles</taxon>
        <taxon>Ochrophyta</taxon>
        <taxon>Bolidophyceae</taxon>
        <taxon>Parmales</taxon>
        <taxon>Triparmaceae</taxon>
        <taxon>Triparma</taxon>
    </lineage>
</organism>
<dbReference type="OrthoDB" id="10347619at2759"/>
<evidence type="ECO:0000256" key="2">
    <source>
        <dbReference type="SAM" id="MobiDB-lite"/>
    </source>
</evidence>
<keyword evidence="4" id="KW-1185">Reference proteome</keyword>
<dbReference type="AlphaFoldDB" id="A0A9W7AJR9"/>
<gene>
    <name evidence="3" type="ORF">TrLO_g12883</name>
</gene>